<dbReference type="Proteomes" id="UP000011292">
    <property type="component" value="Segment"/>
</dbReference>
<keyword evidence="2" id="KW-1185">Reference proteome</keyword>
<dbReference type="KEGG" id="vg:14697824"/>
<dbReference type="EMBL" id="KC330679">
    <property type="protein sequence ID" value="AGE60689.1"/>
    <property type="molecule type" value="Genomic_DNA"/>
</dbReference>
<dbReference type="GeneID" id="14697824"/>
<proteinExistence type="predicted"/>
<sequence length="92" mass="10678">MHKPSELADYLNHAIYEHYGHTSLRVKLNDTSEESTYYSFFLVDPALNCDWHPMNIRDEVLELVRQRASTLVGIEAKVIQKGVLIYHPRGVH</sequence>
<dbReference type="RefSeq" id="YP_007517546.1">
    <property type="nucleotide sequence ID" value="NC_020479.1"/>
</dbReference>
<reference evidence="1 2" key="1">
    <citation type="journal article" date="2013" name="Virology">
        <title>Genomic characterization of six novel Bacillus pumilus bacteriophages.</title>
        <authorList>
            <person name="Lorenz L."/>
            <person name="Lins B."/>
            <person name="Barrett J."/>
            <person name="Montgomery A."/>
            <person name="Trapani S."/>
            <person name="Schindler A."/>
            <person name="Christie G.E."/>
            <person name="Cresawn S.G."/>
            <person name="Temple L."/>
        </authorList>
    </citation>
    <scope>NUCLEOTIDE SEQUENCE [LARGE SCALE GENOMIC DNA]</scope>
</reference>
<accession>M1IDF8</accession>
<organism evidence="1 2">
    <name type="scientific">Bacillus phage Curly</name>
    <dbReference type="NCBI Taxonomy" id="2880541"/>
    <lineage>
        <taxon>Viruses</taxon>
        <taxon>Duplodnaviria</taxon>
        <taxon>Heunggongvirae</taxon>
        <taxon>Uroviricota</taxon>
        <taxon>Caudoviricetes</taxon>
        <taxon>Ehrlichviridae</taxon>
        <taxon>Andromedavirus</taxon>
        <taxon>Andromedavirus bolokhovo</taxon>
        <taxon>Andromedavirus curly</taxon>
    </lineage>
</organism>
<evidence type="ECO:0000313" key="1">
    <source>
        <dbReference type="EMBL" id="AGE60689.1"/>
    </source>
</evidence>
<evidence type="ECO:0000313" key="2">
    <source>
        <dbReference type="Proteomes" id="UP000011292"/>
    </source>
</evidence>
<protein>
    <submittedName>
        <fullName evidence="1">Uncharacterized protein</fullName>
    </submittedName>
</protein>
<gene>
    <name evidence="1" type="ORF">CURLY_2</name>
</gene>
<name>M1IDF8_9CAUD</name>